<dbReference type="Gene3D" id="3.40.50.150">
    <property type="entry name" value="Vaccinia Virus protein VP39"/>
    <property type="match status" value="1"/>
</dbReference>
<dbReference type="Pfam" id="PF01234">
    <property type="entry name" value="NNMT_PNMT_TEMT"/>
    <property type="match status" value="1"/>
</dbReference>
<keyword evidence="3" id="KW-0949">S-adenosyl-L-methionine</keyword>
<dbReference type="RefSeq" id="WP_164316430.1">
    <property type="nucleotide sequence ID" value="NZ_JAAGLU010000017.1"/>
</dbReference>
<reference evidence="4" key="1">
    <citation type="submission" date="2020-01" db="EMBL/GenBank/DDBJ databases">
        <title>Insect and environment-associated Actinomycetes.</title>
        <authorList>
            <person name="Currrie C."/>
            <person name="Chevrette M."/>
            <person name="Carlson C."/>
            <person name="Stubbendieck R."/>
            <person name="Wendt-Pienkowski E."/>
        </authorList>
    </citation>
    <scope>NUCLEOTIDE SEQUENCE</scope>
    <source>
        <strain evidence="4">SID12501</strain>
    </source>
</reference>
<dbReference type="GO" id="GO:0032259">
    <property type="term" value="P:methylation"/>
    <property type="evidence" value="ECO:0007669"/>
    <property type="project" value="UniProtKB-KW"/>
</dbReference>
<dbReference type="EMBL" id="JAAGLU010000017">
    <property type="protein sequence ID" value="NEC88305.1"/>
    <property type="molecule type" value="Genomic_DNA"/>
</dbReference>
<keyword evidence="1 4" id="KW-0489">Methyltransferase</keyword>
<dbReference type="AlphaFoldDB" id="A0A6B3BVC0"/>
<dbReference type="PANTHER" id="PTHR10867">
    <property type="entry name" value="NNMT/PNMT/TEMT FAMILY MEMBER"/>
    <property type="match status" value="1"/>
</dbReference>
<dbReference type="PROSITE" id="PS51681">
    <property type="entry name" value="SAM_MT_NNMT_PNMT_TEMT"/>
    <property type="match status" value="1"/>
</dbReference>
<dbReference type="GO" id="GO:0008168">
    <property type="term" value="F:methyltransferase activity"/>
    <property type="evidence" value="ECO:0007669"/>
    <property type="project" value="UniProtKB-KW"/>
</dbReference>
<accession>A0A6B3BVC0</accession>
<dbReference type="SUPFAM" id="SSF53335">
    <property type="entry name" value="S-adenosyl-L-methionine-dependent methyltransferases"/>
    <property type="match status" value="1"/>
</dbReference>
<dbReference type="InterPro" id="IPR000940">
    <property type="entry name" value="NNMT_TEMT_trans"/>
</dbReference>
<evidence type="ECO:0000313" key="4">
    <source>
        <dbReference type="EMBL" id="NEC88305.1"/>
    </source>
</evidence>
<name>A0A6B3BVC0_9ACTN</name>
<keyword evidence="2 4" id="KW-0808">Transferase</keyword>
<evidence type="ECO:0000256" key="3">
    <source>
        <dbReference type="ARBA" id="ARBA00022691"/>
    </source>
</evidence>
<proteinExistence type="predicted"/>
<protein>
    <submittedName>
        <fullName evidence="4">Methyltransferase</fullName>
    </submittedName>
</protein>
<dbReference type="NCBIfam" id="NF040568">
    <property type="entry name" value="SCO2525_fam"/>
    <property type="match status" value="1"/>
</dbReference>
<dbReference type="PANTHER" id="PTHR10867:SF17">
    <property type="entry name" value="NICOTINAMIDE N-METHYLTRANSFERASE"/>
    <property type="match status" value="1"/>
</dbReference>
<comment type="caution">
    <text evidence="4">The sequence shown here is derived from an EMBL/GenBank/DDBJ whole genome shotgun (WGS) entry which is preliminary data.</text>
</comment>
<evidence type="ECO:0000256" key="1">
    <source>
        <dbReference type="ARBA" id="ARBA00022603"/>
    </source>
</evidence>
<gene>
    <name evidence="4" type="ORF">G3I71_21305</name>
</gene>
<sequence length="249" mass="28203">MAGNSAYGWDAFDSEAYLNRNYARLHNEDHKILKIVRDFLCAQSFDVGARGVDVRSGSNLYPALAMLPFCSEISLLEFSEANRKWLSGRLAKGYLGNWDIFWRVLAENEVYRAVQGPGEQLRTRATVREWDILRSTPDERWDLGTMFFVADSITTDRAEFTTALRQFIALLKPGAPFVMTFMENFSTGNFNGYKVGTRTFPALDIVESDVEDCLSDLINGREFHHIDPAADDPIRDGYVGMILVHGHTK</sequence>
<evidence type="ECO:0000256" key="2">
    <source>
        <dbReference type="ARBA" id="ARBA00022679"/>
    </source>
</evidence>
<organism evidence="4">
    <name type="scientific">Streptomyces sp. SID12501</name>
    <dbReference type="NCBI Taxonomy" id="2706042"/>
    <lineage>
        <taxon>Bacteria</taxon>
        <taxon>Bacillati</taxon>
        <taxon>Actinomycetota</taxon>
        <taxon>Actinomycetes</taxon>
        <taxon>Kitasatosporales</taxon>
        <taxon>Streptomycetaceae</taxon>
        <taxon>Streptomyces</taxon>
    </lineage>
</organism>
<dbReference type="InterPro" id="IPR029063">
    <property type="entry name" value="SAM-dependent_MTases_sf"/>
</dbReference>